<evidence type="ECO:0000313" key="1">
    <source>
        <dbReference type="EMBL" id="RBA27545.1"/>
    </source>
</evidence>
<dbReference type="EMBL" id="QLST01000017">
    <property type="protein sequence ID" value="RBA27545.1"/>
    <property type="molecule type" value="Genomic_DNA"/>
</dbReference>
<proteinExistence type="predicted"/>
<dbReference type="InterPro" id="IPR008969">
    <property type="entry name" value="CarboxyPept-like_regulatory"/>
</dbReference>
<protein>
    <recommendedName>
        <fullName evidence="3">Carboxypeptidase-like regulatory domain-containing protein</fullName>
    </recommendedName>
</protein>
<evidence type="ECO:0008006" key="3">
    <source>
        <dbReference type="Google" id="ProtNLM"/>
    </source>
</evidence>
<dbReference type="AlphaFoldDB" id="A0A365NZ54"/>
<keyword evidence="2" id="KW-1185">Reference proteome</keyword>
<evidence type="ECO:0000313" key="2">
    <source>
        <dbReference type="Proteomes" id="UP000253319"/>
    </source>
</evidence>
<sequence>MKLLLRNKINLSIPKPCHENWEAMTPAEKGRFCSVCSKTVLDFTKASDKEIISYLNNNKNACGRFNNYQLNRDLIIPKQKSSYWFITTASVLGFLGLNSQTVFSQIPLKTEQTDKIKTTQDATKTTLGLKKITGVVSDDLGPLIKASVTVKGTTKTTFTDFDGNYTIEAKEDDILIFHYIGSKPQEIIISNKNQINVTLLPEFVLAGEIVIIEKKKTFFARQIQKIRNWFR</sequence>
<dbReference type="Gene3D" id="2.60.40.1120">
    <property type="entry name" value="Carboxypeptidase-like, regulatory domain"/>
    <property type="match status" value="1"/>
</dbReference>
<organism evidence="1 2">
    <name type="scientific">Flavobacterium tibetense</name>
    <dbReference type="NCBI Taxonomy" id="2233533"/>
    <lineage>
        <taxon>Bacteria</taxon>
        <taxon>Pseudomonadati</taxon>
        <taxon>Bacteroidota</taxon>
        <taxon>Flavobacteriia</taxon>
        <taxon>Flavobacteriales</taxon>
        <taxon>Flavobacteriaceae</taxon>
        <taxon>Flavobacterium</taxon>
    </lineage>
</organism>
<accession>A0A365NZ54</accession>
<reference evidence="1 2" key="1">
    <citation type="submission" date="2018-06" db="EMBL/GenBank/DDBJ databases">
        <title>Flavobacterium tibetense sp. nov., isolated from a wetland YonghuCo on Tibetan Plateau.</title>
        <authorList>
            <person name="Xing P."/>
            <person name="Phurbu D."/>
            <person name="Lu H."/>
        </authorList>
    </citation>
    <scope>NUCLEOTIDE SEQUENCE [LARGE SCALE GENOMIC DNA]</scope>
    <source>
        <strain evidence="1 2">YH5</strain>
    </source>
</reference>
<dbReference type="SUPFAM" id="SSF49464">
    <property type="entry name" value="Carboxypeptidase regulatory domain-like"/>
    <property type="match status" value="1"/>
</dbReference>
<dbReference type="Proteomes" id="UP000253319">
    <property type="component" value="Unassembled WGS sequence"/>
</dbReference>
<comment type="caution">
    <text evidence="1">The sequence shown here is derived from an EMBL/GenBank/DDBJ whole genome shotgun (WGS) entry which is preliminary data.</text>
</comment>
<name>A0A365NZ54_9FLAO</name>
<gene>
    <name evidence="1" type="ORF">DPN68_11740</name>
</gene>
<dbReference type="Pfam" id="PF13715">
    <property type="entry name" value="CarbopepD_reg_2"/>
    <property type="match status" value="1"/>
</dbReference>